<dbReference type="InterPro" id="IPR052031">
    <property type="entry name" value="Membrane_Transporter-Flippase"/>
</dbReference>
<protein>
    <submittedName>
        <fullName evidence="9">MATE family efflux transporter</fullName>
    </submittedName>
</protein>
<comment type="subcellular location">
    <subcellularLocation>
        <location evidence="1">Cell membrane</location>
        <topology evidence="1">Multi-pass membrane protein</topology>
    </subcellularLocation>
</comment>
<keyword evidence="2" id="KW-0813">Transport</keyword>
<organism evidence="9 10">
    <name type="scientific">Coprococcus eutactus</name>
    <dbReference type="NCBI Taxonomy" id="33043"/>
    <lineage>
        <taxon>Bacteria</taxon>
        <taxon>Bacillati</taxon>
        <taxon>Bacillota</taxon>
        <taxon>Clostridia</taxon>
        <taxon>Lachnospirales</taxon>
        <taxon>Lachnospiraceae</taxon>
        <taxon>Coprococcus</taxon>
    </lineage>
</organism>
<dbReference type="NCBIfam" id="TIGR00797">
    <property type="entry name" value="matE"/>
    <property type="match status" value="1"/>
</dbReference>
<dbReference type="GO" id="GO:0005886">
    <property type="term" value="C:plasma membrane"/>
    <property type="evidence" value="ECO:0007669"/>
    <property type="project" value="UniProtKB-SubCell"/>
</dbReference>
<evidence type="ECO:0000256" key="4">
    <source>
        <dbReference type="ARBA" id="ARBA00022692"/>
    </source>
</evidence>
<evidence type="ECO:0000313" key="10">
    <source>
        <dbReference type="Proteomes" id="UP000660047"/>
    </source>
</evidence>
<feature type="transmembrane region" description="Helical" evidence="8">
    <location>
        <begin position="342"/>
        <end position="364"/>
    </location>
</feature>
<keyword evidence="6 8" id="KW-0472">Membrane</keyword>
<evidence type="ECO:0000256" key="1">
    <source>
        <dbReference type="ARBA" id="ARBA00004651"/>
    </source>
</evidence>
<evidence type="ECO:0000313" key="9">
    <source>
        <dbReference type="EMBL" id="GFO93388.1"/>
    </source>
</evidence>
<dbReference type="Proteomes" id="UP000660047">
    <property type="component" value="Unassembled WGS sequence"/>
</dbReference>
<name>A0AAI9K315_9FIRM</name>
<keyword evidence="4 8" id="KW-0812">Transmembrane</keyword>
<feature type="transmembrane region" description="Helical" evidence="8">
    <location>
        <begin position="67"/>
        <end position="88"/>
    </location>
</feature>
<feature type="transmembrane region" description="Helical" evidence="8">
    <location>
        <begin position="226"/>
        <end position="243"/>
    </location>
</feature>
<feature type="transmembrane region" description="Helical" evidence="8">
    <location>
        <begin position="198"/>
        <end position="219"/>
    </location>
</feature>
<dbReference type="RefSeq" id="WP_242859128.1">
    <property type="nucleotide sequence ID" value="NZ_BLYL01000001.1"/>
</dbReference>
<keyword evidence="3" id="KW-1003">Cell membrane</keyword>
<dbReference type="AlphaFoldDB" id="A0AAI9K315"/>
<feature type="transmembrane region" description="Helical" evidence="8">
    <location>
        <begin position="376"/>
        <end position="400"/>
    </location>
</feature>
<accession>A0AAI9K315</accession>
<dbReference type="PANTHER" id="PTHR43549:SF3">
    <property type="entry name" value="MULTIDRUG RESISTANCE PROTEIN YPNP-RELATED"/>
    <property type="match status" value="1"/>
</dbReference>
<feature type="transmembrane region" description="Helical" evidence="8">
    <location>
        <begin position="444"/>
        <end position="466"/>
    </location>
</feature>
<evidence type="ECO:0000256" key="3">
    <source>
        <dbReference type="ARBA" id="ARBA00022475"/>
    </source>
</evidence>
<evidence type="ECO:0000256" key="6">
    <source>
        <dbReference type="ARBA" id="ARBA00023136"/>
    </source>
</evidence>
<dbReference type="GO" id="GO:0042910">
    <property type="term" value="F:xenobiotic transmembrane transporter activity"/>
    <property type="evidence" value="ECO:0007669"/>
    <property type="project" value="InterPro"/>
</dbReference>
<keyword evidence="5 8" id="KW-1133">Transmembrane helix</keyword>
<evidence type="ECO:0000256" key="8">
    <source>
        <dbReference type="SAM" id="Phobius"/>
    </source>
</evidence>
<feature type="region of interest" description="Disordered" evidence="7">
    <location>
        <begin position="1"/>
        <end position="58"/>
    </location>
</feature>
<comment type="caution">
    <text evidence="9">The sequence shown here is derived from an EMBL/GenBank/DDBJ whole genome shotgun (WGS) entry which is preliminary data.</text>
</comment>
<dbReference type="Pfam" id="PF01554">
    <property type="entry name" value="MatE"/>
    <property type="match status" value="2"/>
</dbReference>
<evidence type="ECO:0000256" key="5">
    <source>
        <dbReference type="ARBA" id="ARBA00022989"/>
    </source>
</evidence>
<feature type="transmembrane region" description="Helical" evidence="8">
    <location>
        <begin position="159"/>
        <end position="178"/>
    </location>
</feature>
<feature type="transmembrane region" description="Helical" evidence="8">
    <location>
        <begin position="297"/>
        <end position="322"/>
    </location>
</feature>
<dbReference type="EMBL" id="BLYL01000001">
    <property type="protein sequence ID" value="GFO93388.1"/>
    <property type="molecule type" value="Genomic_DNA"/>
</dbReference>
<proteinExistence type="predicted"/>
<gene>
    <name evidence="9" type="ORF">COEU31_04340</name>
</gene>
<reference evidence="9" key="1">
    <citation type="submission" date="2020-06" db="EMBL/GenBank/DDBJ databases">
        <title>Characterization of fructooligosaccharide metabolism and fructooligosaccharide-degrading enzymes in human commensal butyrate producers.</title>
        <authorList>
            <person name="Tanno H."/>
            <person name="Fujii T."/>
            <person name="Hirano K."/>
            <person name="Maeno S."/>
            <person name="Tonozuka T."/>
            <person name="Sakamoto M."/>
            <person name="Ohkuma M."/>
            <person name="Tochio T."/>
            <person name="Endo A."/>
        </authorList>
    </citation>
    <scope>NUCLEOTIDE SEQUENCE</scope>
    <source>
        <strain evidence="9">JCM 31265</strain>
    </source>
</reference>
<feature type="transmembrane region" description="Helical" evidence="8">
    <location>
        <begin position="478"/>
        <end position="497"/>
    </location>
</feature>
<dbReference type="CDD" id="cd13138">
    <property type="entry name" value="MATE_yoeA_like"/>
    <property type="match status" value="1"/>
</dbReference>
<evidence type="ECO:0000256" key="7">
    <source>
        <dbReference type="SAM" id="MobiDB-lite"/>
    </source>
</evidence>
<feature type="transmembrane region" description="Helical" evidence="8">
    <location>
        <begin position="108"/>
        <end position="138"/>
    </location>
</feature>
<dbReference type="PIRSF" id="PIRSF006603">
    <property type="entry name" value="DinF"/>
    <property type="match status" value="1"/>
</dbReference>
<evidence type="ECO:0000256" key="2">
    <source>
        <dbReference type="ARBA" id="ARBA00022448"/>
    </source>
</evidence>
<dbReference type="InterPro" id="IPR002528">
    <property type="entry name" value="MATE_fam"/>
</dbReference>
<dbReference type="PANTHER" id="PTHR43549">
    <property type="entry name" value="MULTIDRUG RESISTANCE PROTEIN YPNP-RELATED"/>
    <property type="match status" value="1"/>
</dbReference>
<feature type="transmembrane region" description="Helical" evidence="8">
    <location>
        <begin position="249"/>
        <end position="273"/>
    </location>
</feature>
<sequence length="517" mass="56370">MKHNDGKETDIRMKHNDEKETDIRMSAEKSKERSIEKSIEKGKEKGKETNTEKNTDYRKKSHEMDMLNGSLALKMLIFAMPLAASSILQQLFNSADVAVAGRFAGSDALAAVGSNAAVVALFVNVFVGLSVGVNVLVAHYIGQNKKDSISRCVHTSVKFALICGIVMLVAGMFVARPILEAIDTPERVLDQAVLYLRIYFVGMPFIILYNFGAAVLRAIGDTRRPLYCLIVSGVLNVVLNLFFVCVCKLGVAGVGMATVISNVVSTGIVMYILMHEEGPLRLDIKNIRIDKVCLGKILRIGAPSAIQTAVFSLSNVLIQGGINSFGPDAVAGSSTGLNFEYFAYFVISAYAQAAVTFVSQNYGAGEKERCRKALRIAMLEGMLMTAVFSSVMMLSGDFLVRFYTTDTEVIKYALIRMKHVMLLEAMTGTYEMTAAALRGLGRSMLPAIITVVGSVVFRIIWIYTVFARYHSFGMLLNVYIVSWIITGTAMIIAYILVSRKVLGHTRAGGKAAETAAV</sequence>
<dbReference type="GO" id="GO:0015297">
    <property type="term" value="F:antiporter activity"/>
    <property type="evidence" value="ECO:0007669"/>
    <property type="project" value="InterPro"/>
</dbReference>
<dbReference type="InterPro" id="IPR048279">
    <property type="entry name" value="MdtK-like"/>
</dbReference>